<comment type="similarity">
    <text evidence="1">Belongs to the UPF0337 (CsbD) family.</text>
</comment>
<gene>
    <name evidence="3" type="ORF">Q0590_02260</name>
</gene>
<dbReference type="InterPro" id="IPR036629">
    <property type="entry name" value="YjbJ_sf"/>
</dbReference>
<evidence type="ECO:0000259" key="2">
    <source>
        <dbReference type="Pfam" id="PF05532"/>
    </source>
</evidence>
<evidence type="ECO:0000313" key="3">
    <source>
        <dbReference type="EMBL" id="MDO1445052.1"/>
    </source>
</evidence>
<evidence type="ECO:0000256" key="1">
    <source>
        <dbReference type="ARBA" id="ARBA00009129"/>
    </source>
</evidence>
<comment type="caution">
    <text evidence="3">The sequence shown here is derived from an EMBL/GenBank/DDBJ whole genome shotgun (WGS) entry which is preliminary data.</text>
</comment>
<dbReference type="SUPFAM" id="SSF69047">
    <property type="entry name" value="Hypothetical protein YjbJ"/>
    <property type="match status" value="1"/>
</dbReference>
<organism evidence="3 4">
    <name type="scientific">Rhodocytophaga aerolata</name>
    <dbReference type="NCBI Taxonomy" id="455078"/>
    <lineage>
        <taxon>Bacteria</taxon>
        <taxon>Pseudomonadati</taxon>
        <taxon>Bacteroidota</taxon>
        <taxon>Cytophagia</taxon>
        <taxon>Cytophagales</taxon>
        <taxon>Rhodocytophagaceae</taxon>
        <taxon>Rhodocytophaga</taxon>
    </lineage>
</organism>
<accession>A0ABT8QYY1</accession>
<name>A0ABT8QYY1_9BACT</name>
<dbReference type="Gene3D" id="1.10.1470.10">
    <property type="entry name" value="YjbJ"/>
    <property type="match status" value="1"/>
</dbReference>
<dbReference type="Proteomes" id="UP001168528">
    <property type="component" value="Unassembled WGS sequence"/>
</dbReference>
<feature type="domain" description="CsbD-like" evidence="2">
    <location>
        <begin position="16"/>
        <end position="66"/>
    </location>
</feature>
<sequence length="72" mass="8609">MNNDSNRMFDRSTEWRAKGNWNEMKGKMRQQYADLTDDDMEYAEGKQEEWYGKLAKKLGRTVDDVKNWVANL</sequence>
<dbReference type="EMBL" id="JAUKPO010000001">
    <property type="protein sequence ID" value="MDO1445052.1"/>
    <property type="molecule type" value="Genomic_DNA"/>
</dbReference>
<evidence type="ECO:0000313" key="4">
    <source>
        <dbReference type="Proteomes" id="UP001168528"/>
    </source>
</evidence>
<proteinExistence type="inferred from homology"/>
<protein>
    <submittedName>
        <fullName evidence="3">CsbD family protein</fullName>
    </submittedName>
</protein>
<dbReference type="InterPro" id="IPR008462">
    <property type="entry name" value="CsbD"/>
</dbReference>
<reference evidence="3" key="1">
    <citation type="submission" date="2023-07" db="EMBL/GenBank/DDBJ databases">
        <title>The genome sequence of Rhodocytophaga aerolata KACC 12507.</title>
        <authorList>
            <person name="Zhang X."/>
        </authorList>
    </citation>
    <scope>NUCLEOTIDE SEQUENCE</scope>
    <source>
        <strain evidence="3">KACC 12507</strain>
    </source>
</reference>
<keyword evidence="4" id="KW-1185">Reference proteome</keyword>
<dbReference type="Pfam" id="PF05532">
    <property type="entry name" value="CsbD"/>
    <property type="match status" value="1"/>
</dbReference>